<accession>A0ABW6CQI7</accession>
<comment type="caution">
    <text evidence="1">The sequence shown here is derived from an EMBL/GenBank/DDBJ whole genome shotgun (WGS) entry which is preliminary data.</text>
</comment>
<dbReference type="Pfam" id="PF10463">
    <property type="entry name" value="Peptidase_U49"/>
    <property type="match status" value="1"/>
</dbReference>
<gene>
    <name evidence="1" type="ORF">OCL97_08620</name>
</gene>
<organism evidence="1 2">
    <name type="scientific">Phenylobacterium ferrooxidans</name>
    <dbReference type="NCBI Taxonomy" id="2982689"/>
    <lineage>
        <taxon>Bacteria</taxon>
        <taxon>Pseudomonadati</taxon>
        <taxon>Pseudomonadota</taxon>
        <taxon>Alphaproteobacteria</taxon>
        <taxon>Caulobacterales</taxon>
        <taxon>Caulobacteraceae</taxon>
        <taxon>Phenylobacterium</taxon>
    </lineage>
</organism>
<dbReference type="Proteomes" id="UP001598130">
    <property type="component" value="Unassembled WGS sequence"/>
</dbReference>
<sequence length="285" mass="31151">MKAEPLIRAFDPPLGGVLFHAAPERQNELAGYLGSGFAGLELWDGPVNFWADAKDNIVRGSFSGLLSLWSACRAALLFADAGAQALRRSESVISANAPTVIEAWKLVGAADALIRDQAAEWPDDLVPPDTKAKDVASKAANNLFLFASAWALLHEIGHLKLEHSENVSADERKQQEVDADAFANHWLLQNCPPEHIEFRTFGVACAIAWLGLIDRVRRGSTTHPHASERLNRASALFDLKSESPSFEMTSYVLKAFFDPSTPLPDTEDTEEAFATVAAAWSQLER</sequence>
<dbReference type="InterPro" id="IPR019504">
    <property type="entry name" value="Peptidase_U49_Lit_pept"/>
</dbReference>
<dbReference type="RefSeq" id="WP_377369455.1">
    <property type="nucleotide sequence ID" value="NZ_JAOTJD010000013.1"/>
</dbReference>
<evidence type="ECO:0000313" key="1">
    <source>
        <dbReference type="EMBL" id="MFD3264021.1"/>
    </source>
</evidence>
<reference evidence="1 2" key="1">
    <citation type="submission" date="2022-09" db="EMBL/GenBank/DDBJ databases">
        <title>New species of Phenylobacterium.</title>
        <authorList>
            <person name="Mieszkin S."/>
        </authorList>
    </citation>
    <scope>NUCLEOTIDE SEQUENCE [LARGE SCALE GENOMIC DNA]</scope>
    <source>
        <strain evidence="1 2">HK31-G</strain>
    </source>
</reference>
<evidence type="ECO:0000313" key="2">
    <source>
        <dbReference type="Proteomes" id="UP001598130"/>
    </source>
</evidence>
<name>A0ABW6CQI7_9CAUL</name>
<keyword evidence="2" id="KW-1185">Reference proteome</keyword>
<protein>
    <submittedName>
        <fullName evidence="1">Phage exclusion protein Lit family protein</fullName>
    </submittedName>
</protein>
<proteinExistence type="predicted"/>
<dbReference type="EMBL" id="JAOTJD010000013">
    <property type="protein sequence ID" value="MFD3264021.1"/>
    <property type="molecule type" value="Genomic_DNA"/>
</dbReference>